<evidence type="ECO:0000313" key="1">
    <source>
        <dbReference type="EMBL" id="OIR24393.1"/>
    </source>
</evidence>
<accession>A0A1J5U7P8</accession>
<name>A0A1J5U7P8_9GAMM</name>
<evidence type="ECO:0000313" key="2">
    <source>
        <dbReference type="Proteomes" id="UP000182798"/>
    </source>
</evidence>
<sequence length="130" mass="14552">MQDNALILEKQERTVGALTRNNSKNNTQNIKNIKAIKINKLNIRQQLTEWGVNKGQINTCLNNLNKKTMNSVITQTLNQPKNKKSNAGGCIYKILESAKQLQLQTQVKANEVLSCLKSFGLSNGNIEKAR</sequence>
<reference evidence="2" key="1">
    <citation type="submission" date="2016-09" db="EMBL/GenBank/DDBJ databases">
        <title>Genome Sequence of Bathymodiolus thermophilus sulfur-oxidizing gill endosymbiont.</title>
        <authorList>
            <person name="Ponnudurai R."/>
            <person name="Kleiner M."/>
            <person name="Sayavedra L."/>
            <person name="Thuermer A."/>
            <person name="Felbeck H."/>
            <person name="Schlueter R."/>
            <person name="Schweder T."/>
            <person name="Markert S."/>
        </authorList>
    </citation>
    <scope>NUCLEOTIDE SEQUENCE [LARGE SCALE GENOMIC DNA]</scope>
    <source>
        <strain evidence="2">BAT/CrabSpa'14</strain>
    </source>
</reference>
<dbReference type="RefSeq" id="WP_071564699.1">
    <property type="nucleotide sequence ID" value="NZ_MIQH01000692.1"/>
</dbReference>
<protein>
    <submittedName>
        <fullName evidence="1">Uncharacterized protein</fullName>
    </submittedName>
</protein>
<dbReference type="EMBL" id="MIQH01000692">
    <property type="protein sequence ID" value="OIR24393.1"/>
    <property type="molecule type" value="Genomic_DNA"/>
</dbReference>
<dbReference type="AlphaFoldDB" id="A0A1J5U7P8"/>
<dbReference type="Proteomes" id="UP000182798">
    <property type="component" value="Unassembled WGS sequence"/>
</dbReference>
<comment type="caution">
    <text evidence="1">The sequence shown here is derived from an EMBL/GenBank/DDBJ whole genome shotgun (WGS) entry which is preliminary data.</text>
</comment>
<organism evidence="1 2">
    <name type="scientific">Bathymodiolus thermophilus thioautotrophic gill symbiont</name>
    <dbReference type="NCBI Taxonomy" id="2360"/>
    <lineage>
        <taxon>Bacteria</taxon>
        <taxon>Pseudomonadati</taxon>
        <taxon>Pseudomonadota</taxon>
        <taxon>Gammaproteobacteria</taxon>
        <taxon>sulfur-oxidizing symbionts</taxon>
    </lineage>
</organism>
<proteinExistence type="predicted"/>
<gene>
    <name evidence="1" type="ORF">BGC33_03415</name>
</gene>